<feature type="active site" description="Proton donor/acceptor" evidence="3">
    <location>
        <position position="70"/>
    </location>
</feature>
<accession>A0A7J2U156</accession>
<dbReference type="EMBL" id="DSEU01000004">
    <property type="protein sequence ID" value="HEM66145.1"/>
    <property type="molecule type" value="Genomic_DNA"/>
</dbReference>
<sequence length="331" mass="36434">MLDVLFLSSADVERIIDMKRVIELVEVAFKEKGLKRVQMPPKSYLYFTKYDGDLRTMPAYIESLDVASVKIVNSHPSNPIKYGLPTVMATLVLIEPSTGRSLSIMDGTIITRFRTGAAAAVATKHLYGFGKNARVGIIGAGTMASYIIEALIHVIRIDELKVYDKIFNKAKGLVETIRKKFDIEAKATETAYDAVRSSDVITTITPSRNPIVAANWIREGMHINAMGADAPGKQELDPEILKKAKIVVDDYEQAIHSGEVNVPISQGIIKPSDIYAELGEIVAGLKKGREKPEELTIFTSTGLAIQDTVTAWHVYQEAIRKGIGKKITMLT</sequence>
<evidence type="ECO:0000256" key="1">
    <source>
        <dbReference type="ARBA" id="ARBA00023002"/>
    </source>
</evidence>
<dbReference type="FunFam" id="3.30.1780.10:FF:000002">
    <property type="entry name" value="Ornithine cyclodeaminase"/>
    <property type="match status" value="1"/>
</dbReference>
<feature type="binding site" evidence="3">
    <location>
        <begin position="227"/>
        <end position="229"/>
    </location>
    <ligand>
        <name>NAD(+)</name>
        <dbReference type="ChEBI" id="CHEBI:57540"/>
    </ligand>
</feature>
<comment type="caution">
    <text evidence="3">Lacks conserved residue(s) required for the propagation of feature annotation.</text>
</comment>
<dbReference type="Gene3D" id="3.30.1780.10">
    <property type="entry name" value="ornithine cyclodeaminase, domain 1"/>
    <property type="match status" value="1"/>
</dbReference>
<keyword evidence="3" id="KW-0547">Nucleotide-binding</keyword>
<gene>
    <name evidence="3" type="primary">ala</name>
    <name evidence="5" type="ORF">ENO26_00980</name>
</gene>
<evidence type="ECO:0000313" key="5">
    <source>
        <dbReference type="EMBL" id="HEM66145.1"/>
    </source>
</evidence>
<dbReference type="PANTHER" id="PTHR13812:SF19">
    <property type="entry name" value="KETIMINE REDUCTASE MU-CRYSTALLIN"/>
    <property type="match status" value="1"/>
</dbReference>
<organism evidence="5">
    <name type="scientific">Ignisphaera aggregans</name>
    <dbReference type="NCBI Taxonomy" id="334771"/>
    <lineage>
        <taxon>Archaea</taxon>
        <taxon>Thermoproteota</taxon>
        <taxon>Thermoprotei</taxon>
        <taxon>Desulfurococcales</taxon>
        <taxon>Desulfurococcaceae</taxon>
        <taxon>Ignisphaera</taxon>
    </lineage>
</organism>
<keyword evidence="1 3" id="KW-0560">Oxidoreductase</keyword>
<comment type="caution">
    <text evidence="5">The sequence shown here is derived from an EMBL/GenBank/DDBJ whole genome shotgun (WGS) entry which is preliminary data.</text>
</comment>
<feature type="binding site" evidence="3">
    <location>
        <position position="114"/>
    </location>
    <ligand>
        <name>NAD(+)</name>
        <dbReference type="ChEBI" id="CHEBI:57540"/>
    </ligand>
</feature>
<dbReference type="InterPro" id="IPR012742">
    <property type="entry name" value="Ala_DH_archaeglobus"/>
</dbReference>
<evidence type="ECO:0000256" key="2">
    <source>
        <dbReference type="ARBA" id="ARBA00023027"/>
    </source>
</evidence>
<dbReference type="PANTHER" id="PTHR13812">
    <property type="entry name" value="KETIMINE REDUCTASE MU-CRYSTALLIN"/>
    <property type="match status" value="1"/>
</dbReference>
<dbReference type="InterPro" id="IPR028609">
    <property type="entry name" value="AlaDH_arch-typ"/>
</dbReference>
<protein>
    <recommendedName>
        <fullName evidence="3 4">Alanine dehydrogenase</fullName>
        <shortName evidence="3">AlaDH</shortName>
        <ecNumber evidence="3 4">1.4.1.1</ecNumber>
    </recommendedName>
</protein>
<keyword evidence="2 3" id="KW-0520">NAD</keyword>
<proteinExistence type="inferred from homology"/>
<dbReference type="InterPro" id="IPR003462">
    <property type="entry name" value="ODC_Mu_crystall"/>
</dbReference>
<dbReference type="GO" id="GO:0005737">
    <property type="term" value="C:cytoplasm"/>
    <property type="evidence" value="ECO:0007669"/>
    <property type="project" value="TreeGrafter"/>
</dbReference>
<dbReference type="GO" id="GO:0000286">
    <property type="term" value="F:alanine dehydrogenase activity"/>
    <property type="evidence" value="ECO:0007669"/>
    <property type="project" value="UniProtKB-UniRule"/>
</dbReference>
<dbReference type="Gene3D" id="3.40.50.720">
    <property type="entry name" value="NAD(P)-binding Rossmann-like Domain"/>
    <property type="match status" value="1"/>
</dbReference>
<dbReference type="GO" id="GO:0006522">
    <property type="term" value="P:alanine metabolic process"/>
    <property type="evidence" value="ECO:0007669"/>
    <property type="project" value="UniProtKB-UniRule"/>
</dbReference>
<name>A0A7J2U156_9CREN</name>
<reference evidence="5" key="1">
    <citation type="journal article" date="2020" name="mSystems">
        <title>Genome- and Community-Level Interaction Insights into Carbon Utilization and Element Cycling Functions of Hydrothermarchaeota in Hydrothermal Sediment.</title>
        <authorList>
            <person name="Zhou Z."/>
            <person name="Liu Y."/>
            <person name="Xu W."/>
            <person name="Pan J."/>
            <person name="Luo Z.H."/>
            <person name="Li M."/>
        </authorList>
    </citation>
    <scope>NUCLEOTIDE SEQUENCE [LARGE SCALE GENOMIC DNA]</scope>
    <source>
        <strain evidence="5">SpSt-125</strain>
    </source>
</reference>
<dbReference type="InterPro" id="IPR036291">
    <property type="entry name" value="NAD(P)-bd_dom_sf"/>
</dbReference>
<comment type="similarity">
    <text evidence="3">Belongs to the ornithine cyclodeaminase/mu-crystallin family. Archaeal alanine dehydrogenase subfamily.</text>
</comment>
<comment type="catalytic activity">
    <reaction evidence="3">
        <text>L-alanine + NAD(+) + H2O = pyruvate + NH4(+) + NADH + H(+)</text>
        <dbReference type="Rhea" id="RHEA:18405"/>
        <dbReference type="ChEBI" id="CHEBI:15361"/>
        <dbReference type="ChEBI" id="CHEBI:15377"/>
        <dbReference type="ChEBI" id="CHEBI:15378"/>
        <dbReference type="ChEBI" id="CHEBI:28938"/>
        <dbReference type="ChEBI" id="CHEBI:57540"/>
        <dbReference type="ChEBI" id="CHEBI:57945"/>
        <dbReference type="ChEBI" id="CHEBI:57972"/>
        <dbReference type="EC" id="1.4.1.1"/>
    </reaction>
</comment>
<feature type="binding site" evidence="3">
    <location>
        <position position="300"/>
    </location>
    <ligand>
        <name>NAD(+)</name>
        <dbReference type="ChEBI" id="CHEBI:57540"/>
    </ligand>
</feature>
<dbReference type="HAMAP" id="MF_00935">
    <property type="entry name" value="AlaDH_arch"/>
    <property type="match status" value="1"/>
</dbReference>
<dbReference type="Pfam" id="PF02423">
    <property type="entry name" value="OCD_Mu_crystall"/>
    <property type="match status" value="1"/>
</dbReference>
<comment type="function">
    <text evidence="3">Catalyzes the NAD(+)-dependent oxidative deamination of L-alanine to pyruvate, and the reverse reaction, the reductive amination of pyruvate.</text>
</comment>
<dbReference type="InterPro" id="IPR023401">
    <property type="entry name" value="ODC_N"/>
</dbReference>
<evidence type="ECO:0000256" key="4">
    <source>
        <dbReference type="NCBIfam" id="TIGR02371"/>
    </source>
</evidence>
<dbReference type="NCBIfam" id="TIGR02371">
    <property type="entry name" value="ala_DH_arch"/>
    <property type="match status" value="1"/>
</dbReference>
<dbReference type="FunFam" id="3.40.50.720:FF:000311">
    <property type="entry name" value="Ornithine cyclodeaminase"/>
    <property type="match status" value="1"/>
</dbReference>
<dbReference type="PIRSF" id="PIRSF001439">
    <property type="entry name" value="CryM"/>
    <property type="match status" value="1"/>
</dbReference>
<dbReference type="AlphaFoldDB" id="A0A7J2U156"/>
<feature type="binding site" evidence="3">
    <location>
        <position position="233"/>
    </location>
    <ligand>
        <name>NAD(+)</name>
        <dbReference type="ChEBI" id="CHEBI:57540"/>
    </ligand>
</feature>
<dbReference type="SUPFAM" id="SSF51735">
    <property type="entry name" value="NAD(P)-binding Rossmann-fold domains"/>
    <property type="match status" value="1"/>
</dbReference>
<dbReference type="GO" id="GO:0051287">
    <property type="term" value="F:NAD binding"/>
    <property type="evidence" value="ECO:0007669"/>
    <property type="project" value="UniProtKB-UniRule"/>
</dbReference>
<evidence type="ECO:0000256" key="3">
    <source>
        <dbReference type="HAMAP-Rule" id="MF_00935"/>
    </source>
</evidence>
<dbReference type="EC" id="1.4.1.1" evidence="3 4"/>